<dbReference type="InterPro" id="IPR022646">
    <property type="entry name" value="SecD/SecF_CS"/>
</dbReference>
<feature type="domain" description="Protein translocase subunit SecDF P1" evidence="12">
    <location>
        <begin position="158"/>
        <end position="215"/>
    </location>
</feature>
<evidence type="ECO:0000256" key="4">
    <source>
        <dbReference type="ARBA" id="ARBA00022692"/>
    </source>
</evidence>
<dbReference type="Proteomes" id="UP000254950">
    <property type="component" value="Unassembled WGS sequence"/>
</dbReference>
<feature type="domain" description="Protein export membrane protein SecD/SecF C-terminal" evidence="11">
    <location>
        <begin position="346"/>
        <end position="516"/>
    </location>
</feature>
<evidence type="ECO:0000259" key="11">
    <source>
        <dbReference type="Pfam" id="PF02355"/>
    </source>
</evidence>
<dbReference type="RefSeq" id="WP_004855774.1">
    <property type="nucleotide sequence ID" value="NZ_CACVBH010000003.1"/>
</dbReference>
<dbReference type="GO" id="GO:0005886">
    <property type="term" value="C:plasma membrane"/>
    <property type="evidence" value="ECO:0007669"/>
    <property type="project" value="UniProtKB-SubCell"/>
</dbReference>
<reference evidence="14 15" key="1">
    <citation type="submission" date="2018-06" db="EMBL/GenBank/DDBJ databases">
        <authorList>
            <consortium name="Pathogen Informatics"/>
            <person name="Doyle S."/>
        </authorList>
    </citation>
    <scope>NUCLEOTIDE SEQUENCE [LARGE SCALE GENOMIC DNA]</scope>
    <source>
        <strain evidence="14 15">NCTC12862</strain>
    </source>
</reference>
<name>A0A380ZDW7_BARDO</name>
<evidence type="ECO:0000259" key="13">
    <source>
        <dbReference type="Pfam" id="PF22599"/>
    </source>
</evidence>
<keyword evidence="6 9" id="KW-1133">Transmembrane helix</keyword>
<dbReference type="InterPro" id="IPR005665">
    <property type="entry name" value="SecF_bac"/>
</dbReference>
<keyword evidence="3 9" id="KW-1003">Cell membrane</keyword>
<evidence type="ECO:0000256" key="3">
    <source>
        <dbReference type="ARBA" id="ARBA00022475"/>
    </source>
</evidence>
<dbReference type="InterPro" id="IPR022813">
    <property type="entry name" value="SecD/SecF_arch_bac"/>
</dbReference>
<dbReference type="AlphaFoldDB" id="A0A380ZDW7"/>
<feature type="transmembrane region" description="Helical" evidence="9">
    <location>
        <begin position="546"/>
        <end position="564"/>
    </location>
</feature>
<gene>
    <name evidence="14" type="primary">secDF</name>
    <name evidence="9" type="synonym">secD</name>
    <name evidence="10" type="synonym">secF</name>
    <name evidence="14" type="ORF">NCTC12862_00868</name>
</gene>
<organism evidence="14 15">
    <name type="scientific">Bartonella doshiae</name>
    <dbReference type="NCBI Taxonomy" id="33044"/>
    <lineage>
        <taxon>Bacteria</taxon>
        <taxon>Pseudomonadati</taxon>
        <taxon>Pseudomonadota</taxon>
        <taxon>Alphaproteobacteria</taxon>
        <taxon>Hyphomicrobiales</taxon>
        <taxon>Bartonellaceae</taxon>
        <taxon>Bartonella</taxon>
    </lineage>
</organism>
<comment type="caution">
    <text evidence="9">Lacks conserved residue(s) required for the propagation of feature annotation.</text>
</comment>
<feature type="transmembrane region" description="Helical" evidence="9">
    <location>
        <begin position="799"/>
        <end position="821"/>
    </location>
</feature>
<dbReference type="InterPro" id="IPR048634">
    <property type="entry name" value="SecD_SecF_C"/>
</dbReference>
<feature type="domain" description="Protein export membrane protein SecD/SecF C-terminal" evidence="11">
    <location>
        <begin position="637"/>
        <end position="823"/>
    </location>
</feature>
<keyword evidence="7 9" id="KW-0811">Translocation</keyword>
<feature type="transmembrane region" description="Helical" evidence="9">
    <location>
        <begin position="761"/>
        <end position="787"/>
    </location>
</feature>
<dbReference type="Pfam" id="PF22599">
    <property type="entry name" value="SecDF_P1_head"/>
    <property type="match status" value="1"/>
</dbReference>
<sequence length="837" mass="91866">MRTPSWLTTLYCFILLSSIYVALPNLFSQEQVKNSKFLTDTRVTLGLDLQGGSSLLLEVDTKTLKRDQLHMVLGSVRNTLREKQIRTSSVRILEDGIVVSISDPTQNEKTLSALKTLITPIHNSFGTVTNDIAISAQDGTIRVMLTEAGIKDRINNAIEQSLEIIRRRIDQIGVTEPAIQKVGNDRIMVQLPGLQNPKQLRDLLGTTAKMTFHLVPSNVDINNPPIGVAILPGYTDETQRYAIYEQIALDGNVLKDARAGFDPQIPGRSIISFTMNAAGAKIFADITRQNINRPFAIVLDNKVLTAPTINGVIPNGQGQITGNFDPKEASTLAALLRAGSLPAPLTVIEERTVGPNLGADAIQMGLYTGIIGFVLVTIFIFLLYRIWGLIANVALALHTILTFAALSLLGATLTLPGIAGIILGIGIAVDANILINERIREESRKGISAFAALDRGFKHAFATIVDANVTAIIATILLFWFGTGPVRGFAVTMLLGIIISMFTNVTIVRIIMIWVVRKWKIKTLHLHSVFNVIPQNTSFHFMKARFIGIGVSIVLSLVSVFLFFKPGLNFGIDFIGGSQMSITTKDPTNLANLRSKLSTLNIGEVTLQNIDNANTVLIRIQKQSGGEIQQTSALDKVKKAVQNIYPDANFDQIEVVGPKISGELATAAFTAVILAAIAMSLYIWLRFEWFFAVGAIVTLILDTTKMIGFFALFQFDFNLTAIAALLTIVGYSINDKVVVYDRMRENMRLYKKMPLRELIDLSINQVLIRCIFTSATTVLAMLPMAIWGGSAVHNFAFPMVFGIIIATSSSIFIAAPILLLLGEWWNKRNNRINTELK</sequence>
<evidence type="ECO:0000313" key="14">
    <source>
        <dbReference type="EMBL" id="SUV45149.1"/>
    </source>
</evidence>
<dbReference type="GO" id="GO:0015450">
    <property type="term" value="F:protein-transporting ATPase activity"/>
    <property type="evidence" value="ECO:0007669"/>
    <property type="project" value="InterPro"/>
</dbReference>
<protein>
    <recommendedName>
        <fullName evidence="9 10">Multifunctional fusion protein</fullName>
    </recommendedName>
    <domain>
        <recommendedName>
            <fullName evidence="9">Protein translocase subunit SecD</fullName>
        </recommendedName>
    </domain>
    <domain>
        <recommendedName>
            <fullName evidence="10">Protein-export membrane protein SecF</fullName>
        </recommendedName>
    </domain>
</protein>
<dbReference type="EMBL" id="UFTF01000001">
    <property type="protein sequence ID" value="SUV45149.1"/>
    <property type="molecule type" value="Genomic_DNA"/>
</dbReference>
<evidence type="ECO:0000259" key="12">
    <source>
        <dbReference type="Pfam" id="PF21760"/>
    </source>
</evidence>
<dbReference type="InterPro" id="IPR022645">
    <property type="entry name" value="SecD/SecF_bac"/>
</dbReference>
<evidence type="ECO:0000256" key="8">
    <source>
        <dbReference type="ARBA" id="ARBA00023136"/>
    </source>
</evidence>
<evidence type="ECO:0000256" key="5">
    <source>
        <dbReference type="ARBA" id="ARBA00022927"/>
    </source>
</evidence>
<dbReference type="NCBIfam" id="TIGR00916">
    <property type="entry name" value="2A0604s01"/>
    <property type="match status" value="2"/>
</dbReference>
<dbReference type="Pfam" id="PF02355">
    <property type="entry name" value="SecD_SecF_C"/>
    <property type="match status" value="2"/>
</dbReference>
<dbReference type="Gene3D" id="3.30.70.3400">
    <property type="match status" value="2"/>
</dbReference>
<evidence type="ECO:0000256" key="1">
    <source>
        <dbReference type="ARBA" id="ARBA00004651"/>
    </source>
</evidence>
<evidence type="ECO:0000256" key="10">
    <source>
        <dbReference type="HAMAP-Rule" id="MF_01464"/>
    </source>
</evidence>
<keyword evidence="5 9" id="KW-0653">Protein transport</keyword>
<dbReference type="FunFam" id="1.20.1640.10:FF:000004">
    <property type="entry name" value="Protein translocase subunit SecD"/>
    <property type="match status" value="1"/>
</dbReference>
<feature type="transmembrane region" description="Helical" evidence="9">
    <location>
        <begin position="415"/>
        <end position="435"/>
    </location>
</feature>
<dbReference type="InterPro" id="IPR048631">
    <property type="entry name" value="SecD_1st"/>
</dbReference>
<dbReference type="Pfam" id="PF07549">
    <property type="entry name" value="Sec_GG"/>
    <property type="match status" value="2"/>
</dbReference>
<keyword evidence="8 9" id="KW-0472">Membrane</keyword>
<dbReference type="PRINTS" id="PR01755">
    <property type="entry name" value="SECFTRNLCASE"/>
</dbReference>
<comment type="similarity">
    <text evidence="9">Belongs to the SecD/SecF family. SecD subfamily.</text>
</comment>
<evidence type="ECO:0000256" key="2">
    <source>
        <dbReference type="ARBA" id="ARBA00022448"/>
    </source>
</evidence>
<dbReference type="InterPro" id="IPR054384">
    <property type="entry name" value="SecDF_P1_head"/>
</dbReference>
<dbReference type="Pfam" id="PF21760">
    <property type="entry name" value="SecD_1st"/>
    <property type="match status" value="1"/>
</dbReference>
<dbReference type="Gene3D" id="1.20.1640.10">
    <property type="entry name" value="Multidrug efflux transporter AcrB transmembrane domain"/>
    <property type="match status" value="2"/>
</dbReference>
<feature type="transmembrane region" description="Helical" evidence="9">
    <location>
        <begin position="719"/>
        <end position="740"/>
    </location>
</feature>
<evidence type="ECO:0000256" key="7">
    <source>
        <dbReference type="ARBA" id="ARBA00023010"/>
    </source>
</evidence>
<dbReference type="NCBIfam" id="TIGR01129">
    <property type="entry name" value="secD"/>
    <property type="match status" value="1"/>
</dbReference>
<keyword evidence="2 9" id="KW-0813">Transport</keyword>
<feature type="transmembrane region" description="Helical" evidence="9">
    <location>
        <begin position="664"/>
        <end position="685"/>
    </location>
</feature>
<feature type="transmembrane region" description="Helical" evidence="9">
    <location>
        <begin position="690"/>
        <end position="713"/>
    </location>
</feature>
<dbReference type="HAMAP" id="MF_01464_B">
    <property type="entry name" value="SecF_B"/>
    <property type="match status" value="1"/>
</dbReference>
<comment type="subunit">
    <text evidence="10">Forms a complex with SecD. Part of the essential Sec protein translocation apparatus which comprises SecA, SecYEG and auxiliary proteins SecDF-YajC and YidC.</text>
</comment>
<dbReference type="OrthoDB" id="9805019at2"/>
<comment type="subunit">
    <text evidence="9">Forms a complex with SecF. Part of the essential Sec protein translocation apparatus which comprises SecA, SecYEG and auxiliary proteins SecDF-YajC and YidC.</text>
</comment>
<dbReference type="NCBIfam" id="NF009583">
    <property type="entry name" value="PRK13024.1-3"/>
    <property type="match status" value="1"/>
</dbReference>
<evidence type="ECO:0000256" key="6">
    <source>
        <dbReference type="ARBA" id="ARBA00022989"/>
    </source>
</evidence>
<keyword evidence="4 9" id="KW-0812">Transmembrane</keyword>
<proteinExistence type="inferred from homology"/>
<dbReference type="STRING" id="33044.GCA_900005695_00975"/>
<dbReference type="InterPro" id="IPR005791">
    <property type="entry name" value="SecD"/>
</dbReference>
<feature type="transmembrane region" description="Helical" evidence="9">
    <location>
        <begin position="389"/>
        <end position="409"/>
    </location>
</feature>
<accession>A0A380ZDW7</accession>
<comment type="subcellular location">
    <subcellularLocation>
        <location evidence="1 9">Cell membrane</location>
        <topology evidence="1 9">Multi-pass membrane protein</topology>
    </subcellularLocation>
</comment>
<feature type="domain" description="SecDF P1 head subdomain" evidence="13">
    <location>
        <begin position="235"/>
        <end position="343"/>
    </location>
</feature>
<dbReference type="GO" id="GO:0065002">
    <property type="term" value="P:intracellular protein transmembrane transport"/>
    <property type="evidence" value="ECO:0007669"/>
    <property type="project" value="UniProtKB-UniRule"/>
</dbReference>
<feature type="transmembrane region" description="Helical" evidence="9">
    <location>
        <begin position="493"/>
        <end position="516"/>
    </location>
</feature>
<dbReference type="NCBIfam" id="TIGR00966">
    <property type="entry name" value="transloc_SecF"/>
    <property type="match status" value="1"/>
</dbReference>
<feature type="transmembrane region" description="Helical" evidence="9">
    <location>
        <begin position="456"/>
        <end position="481"/>
    </location>
</feature>
<dbReference type="InterPro" id="IPR055344">
    <property type="entry name" value="SecD_SecF_C_bact"/>
</dbReference>
<dbReference type="SUPFAM" id="SSF82866">
    <property type="entry name" value="Multidrug efflux transporter AcrB transmembrane domain"/>
    <property type="match status" value="2"/>
</dbReference>
<evidence type="ECO:0000256" key="9">
    <source>
        <dbReference type="HAMAP-Rule" id="MF_01463"/>
    </source>
</evidence>
<dbReference type="HAMAP" id="MF_01463_B">
    <property type="entry name" value="SecD_B"/>
    <property type="match status" value="1"/>
</dbReference>
<comment type="similarity">
    <text evidence="10">Belongs to the SecD/SecF family. SecF subfamily.</text>
</comment>
<dbReference type="PANTHER" id="PTHR30081:SF1">
    <property type="entry name" value="PROTEIN TRANSLOCASE SUBUNIT SECD"/>
    <property type="match status" value="1"/>
</dbReference>
<dbReference type="GO" id="GO:0043952">
    <property type="term" value="P:protein transport by the Sec complex"/>
    <property type="evidence" value="ECO:0007669"/>
    <property type="project" value="UniProtKB-UniRule"/>
</dbReference>
<dbReference type="GO" id="GO:0006605">
    <property type="term" value="P:protein targeting"/>
    <property type="evidence" value="ECO:0007669"/>
    <property type="project" value="UniProtKB-UniRule"/>
</dbReference>
<comment type="function">
    <text evidence="9">Part of the Sec protein translocase complex. Interacts with the SecYEG preprotein conducting channel. SecDF uses the proton motive force (PMF) to complete protein translocation after the ATP-dependent function of SecA.</text>
</comment>
<dbReference type="Gene3D" id="3.30.1360.200">
    <property type="match status" value="1"/>
</dbReference>
<dbReference type="PANTHER" id="PTHR30081">
    <property type="entry name" value="PROTEIN-EXPORT MEMBRANE PROTEIN SEC"/>
    <property type="match status" value="1"/>
</dbReference>
<feature type="transmembrane region" description="Helical" evidence="9">
    <location>
        <begin position="364"/>
        <end position="384"/>
    </location>
</feature>
<evidence type="ECO:0000313" key="15">
    <source>
        <dbReference type="Proteomes" id="UP000254950"/>
    </source>
</evidence>